<feature type="domain" description="Mce/MlaD" evidence="2">
    <location>
        <begin position="40"/>
        <end position="115"/>
    </location>
</feature>
<sequence>MITPAIRIKNIAFLVVAVLVLGFLGVRYAGLGHYVGLRDYYTVTVRLPQTGGLFTHSDVSYRGVSVGRVGPIELTDDGVEAELRIEKDAPLIPDDLHAVVASLSAVGEQYIDLRPTRTDGPYLANGSVIGQADTTIPAPVTDVLTSVNDLTASVDTESLRTVVDEFGTAFSGRGDDLQVLLDTGSEFIEAADEALPTTTKLITDGETVLRTQNEQGEALKGFASGAAELAAELKGSDADLRRLIAAAPDATEQISGLLRDLDPAFGVVVANLLTTSEVAVTRQRGLEELLVKLPAVAAAGASAVDADGARFGMSVTFFEPLPCTAGYGDTTYRPGTDVSTAPATNTKARCTSSPGTGINVRGSANAPEGGPVPEPFEPGSALLPDTSHSTTGATATPRADGMAGLLGLGSGS</sequence>
<evidence type="ECO:0000313" key="4">
    <source>
        <dbReference type="EMBL" id="WTY93995.1"/>
    </source>
</evidence>
<dbReference type="AlphaFoldDB" id="A0AAU3GQ96"/>
<dbReference type="InterPro" id="IPR052336">
    <property type="entry name" value="MlaD_Phospholipid_Transporter"/>
</dbReference>
<feature type="region of interest" description="Disordered" evidence="1">
    <location>
        <begin position="338"/>
        <end position="412"/>
    </location>
</feature>
<protein>
    <submittedName>
        <fullName evidence="4">MCE family protein</fullName>
    </submittedName>
</protein>
<dbReference type="Pfam" id="PF02470">
    <property type="entry name" value="MlaD"/>
    <property type="match status" value="1"/>
</dbReference>
<reference evidence="4" key="1">
    <citation type="submission" date="2022-10" db="EMBL/GenBank/DDBJ databases">
        <title>The complete genomes of actinobacterial strains from the NBC collection.</title>
        <authorList>
            <person name="Joergensen T.S."/>
            <person name="Alvarez Arevalo M."/>
            <person name="Sterndorff E.B."/>
            <person name="Faurdal D."/>
            <person name="Vuksanovic O."/>
            <person name="Mourched A.-S."/>
            <person name="Charusanti P."/>
            <person name="Shaw S."/>
            <person name="Blin K."/>
            <person name="Weber T."/>
        </authorList>
    </citation>
    <scope>NUCLEOTIDE SEQUENCE</scope>
    <source>
        <strain evidence="4">NBC_01401</strain>
    </source>
</reference>
<evidence type="ECO:0000259" key="3">
    <source>
        <dbReference type="Pfam" id="PF11887"/>
    </source>
</evidence>
<dbReference type="InterPro" id="IPR005693">
    <property type="entry name" value="Mce"/>
</dbReference>
<name>A0AAU3GQ96_9ACTN</name>
<dbReference type="InterPro" id="IPR024516">
    <property type="entry name" value="Mce_C"/>
</dbReference>
<dbReference type="GO" id="GO:0005576">
    <property type="term" value="C:extracellular region"/>
    <property type="evidence" value="ECO:0007669"/>
    <property type="project" value="TreeGrafter"/>
</dbReference>
<dbReference type="PANTHER" id="PTHR33371">
    <property type="entry name" value="INTERMEMBRANE PHOSPHOLIPID TRANSPORT SYSTEM BINDING PROTEIN MLAD-RELATED"/>
    <property type="match status" value="1"/>
</dbReference>
<dbReference type="EMBL" id="CP109535">
    <property type="protein sequence ID" value="WTY93995.1"/>
    <property type="molecule type" value="Genomic_DNA"/>
</dbReference>
<gene>
    <name evidence="4" type="ORF">OG626_03360</name>
</gene>
<evidence type="ECO:0000259" key="2">
    <source>
        <dbReference type="Pfam" id="PF02470"/>
    </source>
</evidence>
<feature type="domain" description="Mammalian cell entry C-terminal" evidence="3">
    <location>
        <begin position="123"/>
        <end position="304"/>
    </location>
</feature>
<dbReference type="InterPro" id="IPR003399">
    <property type="entry name" value="Mce/MlaD"/>
</dbReference>
<dbReference type="NCBIfam" id="TIGR00996">
    <property type="entry name" value="Mtu_fam_mce"/>
    <property type="match status" value="1"/>
</dbReference>
<dbReference type="Pfam" id="PF11887">
    <property type="entry name" value="Mce4_CUP1"/>
    <property type="match status" value="1"/>
</dbReference>
<proteinExistence type="predicted"/>
<organism evidence="4">
    <name type="scientific">Streptomyces sp. NBC_01401</name>
    <dbReference type="NCBI Taxonomy" id="2903854"/>
    <lineage>
        <taxon>Bacteria</taxon>
        <taxon>Bacillati</taxon>
        <taxon>Actinomycetota</taxon>
        <taxon>Actinomycetes</taxon>
        <taxon>Kitasatosporales</taxon>
        <taxon>Streptomycetaceae</taxon>
        <taxon>Streptomyces</taxon>
    </lineage>
</organism>
<feature type="compositionally biased region" description="Polar residues" evidence="1">
    <location>
        <begin position="338"/>
        <end position="356"/>
    </location>
</feature>
<dbReference type="PANTHER" id="PTHR33371:SF16">
    <property type="entry name" value="MCE-FAMILY PROTEIN MCE3F"/>
    <property type="match status" value="1"/>
</dbReference>
<evidence type="ECO:0000256" key="1">
    <source>
        <dbReference type="SAM" id="MobiDB-lite"/>
    </source>
</evidence>
<accession>A0AAU3GQ96</accession>